<feature type="domain" description="PNPLA" evidence="3">
    <location>
        <begin position="12"/>
        <end position="183"/>
    </location>
</feature>
<dbReference type="PROSITE" id="PS51635">
    <property type="entry name" value="PNPLA"/>
    <property type="match status" value="1"/>
</dbReference>
<sequence>MFDLNLKGGWNLSFAGCGFLGVYHIGVASCLLEQAPYLIRGATKICGASAGALTASVLTTEACLEKCCEDVINVAKEARKRNLGPLHPTFNIVKVIRGGLYRDLPSNAHTLASGRLCISLTRVMDGQNVLVSDFSSKDELIQALICSCFIPVYCGLIPPAFRGVVSIKVNNFKSDICPKDNSTSFHELRFTNTSIQVNLDNMYRLSKALFPPEPKVLAEMCQSGYKDALRFLQENNLLTAACPRADVALIQTTPTCCCPGNRNPVVTETTKEWVLRRLRLLRKHHWWLDEQLVNSLPTPIKKVFCDACREKHGLLAQVSGFLPLRVASYMLMPYTLPVESAYSAAQRFWEWIPEVPADVRWLAEVAGGVYRLAWKGAASETSHPRFSFFIRTDLGKFSITSLAHQWTLCSELTLIETAHDISTYILNICISERNVYNYIYKKPVYSAFKKHDVKCCSVFKLFDAPRDTGRSLSVQLEIYILDLHPLTA</sequence>
<protein>
    <submittedName>
        <fullName evidence="4">Patatin-like phospholipase domain containing 3</fullName>
    </submittedName>
</protein>
<organism evidence="4 5">
    <name type="scientific">Cyprinus carpio</name>
    <name type="common">Common carp</name>
    <dbReference type="NCBI Taxonomy" id="7962"/>
    <lineage>
        <taxon>Eukaryota</taxon>
        <taxon>Metazoa</taxon>
        <taxon>Chordata</taxon>
        <taxon>Craniata</taxon>
        <taxon>Vertebrata</taxon>
        <taxon>Euteleostomi</taxon>
        <taxon>Actinopterygii</taxon>
        <taxon>Neopterygii</taxon>
        <taxon>Teleostei</taxon>
        <taxon>Ostariophysi</taxon>
        <taxon>Cypriniformes</taxon>
        <taxon>Cyprinidae</taxon>
        <taxon>Cyprininae</taxon>
        <taxon>Cyprinus</taxon>
    </lineage>
</organism>
<feature type="short sequence motif" description="GXGXXG" evidence="2">
    <location>
        <begin position="16"/>
        <end position="21"/>
    </location>
</feature>
<evidence type="ECO:0000313" key="4">
    <source>
        <dbReference type="Ensembl" id="ENSCCRP00020086945.1"/>
    </source>
</evidence>
<dbReference type="Gene3D" id="3.40.1090.10">
    <property type="entry name" value="Cytosolic phospholipase A2 catalytic domain"/>
    <property type="match status" value="1"/>
</dbReference>
<dbReference type="PROSITE" id="PS51257">
    <property type="entry name" value="PROKAR_LIPOPROTEIN"/>
    <property type="match status" value="1"/>
</dbReference>
<dbReference type="InterPro" id="IPR033903">
    <property type="entry name" value="PNPLA2"/>
</dbReference>
<evidence type="ECO:0000259" key="3">
    <source>
        <dbReference type="PROSITE" id="PS51635"/>
    </source>
</evidence>
<reference evidence="4" key="1">
    <citation type="submission" date="2025-08" db="UniProtKB">
        <authorList>
            <consortium name="Ensembl"/>
        </authorList>
    </citation>
    <scope>IDENTIFICATION</scope>
</reference>
<dbReference type="GO" id="GO:0055088">
    <property type="term" value="P:lipid homeostasis"/>
    <property type="evidence" value="ECO:0007669"/>
    <property type="project" value="TreeGrafter"/>
</dbReference>
<dbReference type="SUPFAM" id="SSF52151">
    <property type="entry name" value="FabD/lysophospholipase-like"/>
    <property type="match status" value="1"/>
</dbReference>
<feature type="short sequence motif" description="GXSXG" evidence="2">
    <location>
        <begin position="47"/>
        <end position="51"/>
    </location>
</feature>
<name>A0A8C2IY30_CYPCA</name>
<dbReference type="GO" id="GO:0005737">
    <property type="term" value="C:cytoplasm"/>
    <property type="evidence" value="ECO:0007669"/>
    <property type="project" value="TreeGrafter"/>
</dbReference>
<dbReference type="GO" id="GO:0005811">
    <property type="term" value="C:lipid droplet"/>
    <property type="evidence" value="ECO:0007669"/>
    <property type="project" value="TreeGrafter"/>
</dbReference>
<dbReference type="GO" id="GO:0019433">
    <property type="term" value="P:triglyceride catabolic process"/>
    <property type="evidence" value="ECO:0007669"/>
    <property type="project" value="TreeGrafter"/>
</dbReference>
<dbReference type="AlphaFoldDB" id="A0A8C2IY30"/>
<comment type="caution">
    <text evidence="2">Lacks conserved residue(s) required for the propagation of feature annotation.</text>
</comment>
<keyword evidence="1" id="KW-0443">Lipid metabolism</keyword>
<proteinExistence type="predicted"/>
<dbReference type="FunFam" id="3.40.1090.10:FF:000019">
    <property type="entry name" value="Patatin-like phospholipase domain-containing 2"/>
    <property type="match status" value="1"/>
</dbReference>
<dbReference type="Pfam" id="PF01734">
    <property type="entry name" value="Patatin"/>
    <property type="match status" value="1"/>
</dbReference>
<dbReference type="GO" id="GO:0010898">
    <property type="term" value="P:positive regulation of triglyceride catabolic process"/>
    <property type="evidence" value="ECO:0007669"/>
    <property type="project" value="InterPro"/>
</dbReference>
<dbReference type="InterPro" id="IPR033562">
    <property type="entry name" value="PLPL"/>
</dbReference>
<dbReference type="Proteomes" id="UP000694701">
    <property type="component" value="Unplaced"/>
</dbReference>
<dbReference type="PANTHER" id="PTHR12406">
    <property type="entry name" value="CALCIUM-INDEPENDENT PHOSPHOLIPASE A2 IPLA2 -RELATED"/>
    <property type="match status" value="1"/>
</dbReference>
<dbReference type="GO" id="GO:0016020">
    <property type="term" value="C:membrane"/>
    <property type="evidence" value="ECO:0007669"/>
    <property type="project" value="TreeGrafter"/>
</dbReference>
<dbReference type="GO" id="GO:0004806">
    <property type="term" value="F:triacylglycerol lipase activity"/>
    <property type="evidence" value="ECO:0007669"/>
    <property type="project" value="InterPro"/>
</dbReference>
<dbReference type="InterPro" id="IPR002641">
    <property type="entry name" value="PNPLA_dom"/>
</dbReference>
<dbReference type="CDD" id="cd07220">
    <property type="entry name" value="Pat_PNPLA2"/>
    <property type="match status" value="1"/>
</dbReference>
<accession>A0A8C2IY30</accession>
<evidence type="ECO:0000313" key="5">
    <source>
        <dbReference type="Proteomes" id="UP000694701"/>
    </source>
</evidence>
<evidence type="ECO:0000256" key="2">
    <source>
        <dbReference type="PROSITE-ProRule" id="PRU01161"/>
    </source>
</evidence>
<dbReference type="Ensembl" id="ENSCCRT00020095096.1">
    <property type="protein sequence ID" value="ENSCCRP00020086945.1"/>
    <property type="gene ID" value="ENSCCRG00020040010.1"/>
</dbReference>
<dbReference type="InterPro" id="IPR016035">
    <property type="entry name" value="Acyl_Trfase/lysoPLipase"/>
</dbReference>
<dbReference type="PANTHER" id="PTHR12406:SF22">
    <property type="entry name" value="1-ACYLGLYCEROL-3-PHOSPHATE O-ACYLTRANSFERASE PNPLA3"/>
    <property type="match status" value="1"/>
</dbReference>
<evidence type="ECO:0000256" key="1">
    <source>
        <dbReference type="ARBA" id="ARBA00023098"/>
    </source>
</evidence>